<sequence length="133" mass="14112">MAIIPGINLPWPILLHALGLLALGLNQIFRRSPPGRVSELTTMLGISTTALALGYLCTAYVPLHQNVFLHASVPVRMLLGTIAGLKLFQVGSGISAAGKVELWTILLYDGFGGVALGWFLGGWGGRIPGAHWL</sequence>
<feature type="transmembrane region" description="Helical" evidence="1">
    <location>
        <begin position="12"/>
        <end position="29"/>
    </location>
</feature>
<dbReference type="EMBL" id="MU129032">
    <property type="protein sequence ID" value="KAF9509613.1"/>
    <property type="molecule type" value="Genomic_DNA"/>
</dbReference>
<gene>
    <name evidence="2" type="ORF">BS47DRAFT_143263</name>
</gene>
<protein>
    <submittedName>
        <fullName evidence="2">Uncharacterized protein</fullName>
    </submittedName>
</protein>
<accession>A0A9P6APN9</accession>
<dbReference type="Proteomes" id="UP000886523">
    <property type="component" value="Unassembled WGS sequence"/>
</dbReference>
<evidence type="ECO:0000313" key="2">
    <source>
        <dbReference type="EMBL" id="KAF9509613.1"/>
    </source>
</evidence>
<organism evidence="2 3">
    <name type="scientific">Hydnum rufescens UP504</name>
    <dbReference type="NCBI Taxonomy" id="1448309"/>
    <lineage>
        <taxon>Eukaryota</taxon>
        <taxon>Fungi</taxon>
        <taxon>Dikarya</taxon>
        <taxon>Basidiomycota</taxon>
        <taxon>Agaricomycotina</taxon>
        <taxon>Agaricomycetes</taxon>
        <taxon>Cantharellales</taxon>
        <taxon>Hydnaceae</taxon>
        <taxon>Hydnum</taxon>
    </lineage>
</organism>
<comment type="caution">
    <text evidence="2">The sequence shown here is derived from an EMBL/GenBank/DDBJ whole genome shotgun (WGS) entry which is preliminary data.</text>
</comment>
<evidence type="ECO:0000313" key="3">
    <source>
        <dbReference type="Proteomes" id="UP000886523"/>
    </source>
</evidence>
<feature type="transmembrane region" description="Helical" evidence="1">
    <location>
        <begin position="41"/>
        <end position="61"/>
    </location>
</feature>
<reference evidence="2" key="1">
    <citation type="journal article" date="2020" name="Nat. Commun.">
        <title>Large-scale genome sequencing of mycorrhizal fungi provides insights into the early evolution of symbiotic traits.</title>
        <authorList>
            <person name="Miyauchi S."/>
            <person name="Kiss E."/>
            <person name="Kuo A."/>
            <person name="Drula E."/>
            <person name="Kohler A."/>
            <person name="Sanchez-Garcia M."/>
            <person name="Morin E."/>
            <person name="Andreopoulos B."/>
            <person name="Barry K.W."/>
            <person name="Bonito G."/>
            <person name="Buee M."/>
            <person name="Carver A."/>
            <person name="Chen C."/>
            <person name="Cichocki N."/>
            <person name="Clum A."/>
            <person name="Culley D."/>
            <person name="Crous P.W."/>
            <person name="Fauchery L."/>
            <person name="Girlanda M."/>
            <person name="Hayes R.D."/>
            <person name="Keri Z."/>
            <person name="LaButti K."/>
            <person name="Lipzen A."/>
            <person name="Lombard V."/>
            <person name="Magnuson J."/>
            <person name="Maillard F."/>
            <person name="Murat C."/>
            <person name="Nolan M."/>
            <person name="Ohm R.A."/>
            <person name="Pangilinan J."/>
            <person name="Pereira M.F."/>
            <person name="Perotto S."/>
            <person name="Peter M."/>
            <person name="Pfister S."/>
            <person name="Riley R."/>
            <person name="Sitrit Y."/>
            <person name="Stielow J.B."/>
            <person name="Szollosi G."/>
            <person name="Zifcakova L."/>
            <person name="Stursova M."/>
            <person name="Spatafora J.W."/>
            <person name="Tedersoo L."/>
            <person name="Vaario L.M."/>
            <person name="Yamada A."/>
            <person name="Yan M."/>
            <person name="Wang P."/>
            <person name="Xu J."/>
            <person name="Bruns T."/>
            <person name="Baldrian P."/>
            <person name="Vilgalys R."/>
            <person name="Dunand C."/>
            <person name="Henrissat B."/>
            <person name="Grigoriev I.V."/>
            <person name="Hibbett D."/>
            <person name="Nagy L.G."/>
            <person name="Martin F.M."/>
        </authorList>
    </citation>
    <scope>NUCLEOTIDE SEQUENCE</scope>
    <source>
        <strain evidence="2">UP504</strain>
    </source>
</reference>
<feature type="transmembrane region" description="Helical" evidence="1">
    <location>
        <begin position="67"/>
        <end position="88"/>
    </location>
</feature>
<keyword evidence="1" id="KW-0472">Membrane</keyword>
<proteinExistence type="predicted"/>
<dbReference type="AlphaFoldDB" id="A0A9P6APN9"/>
<keyword evidence="1" id="KW-1133">Transmembrane helix</keyword>
<feature type="transmembrane region" description="Helical" evidence="1">
    <location>
        <begin position="100"/>
        <end position="120"/>
    </location>
</feature>
<keyword evidence="3" id="KW-1185">Reference proteome</keyword>
<dbReference type="OrthoDB" id="3014299at2759"/>
<evidence type="ECO:0000256" key="1">
    <source>
        <dbReference type="SAM" id="Phobius"/>
    </source>
</evidence>
<keyword evidence="1" id="KW-0812">Transmembrane</keyword>
<name>A0A9P6APN9_9AGAM</name>